<name>A0A2A3YLH3_9MICO</name>
<protein>
    <recommendedName>
        <fullName evidence="6">DUF5596 domain-containing protein</fullName>
    </recommendedName>
</protein>
<evidence type="ECO:0008006" key="6">
    <source>
        <dbReference type="Google" id="ProtNLM"/>
    </source>
</evidence>
<organism evidence="4 5">
    <name type="scientific">Brachybacterium alimentarium</name>
    <dbReference type="NCBI Taxonomy" id="47845"/>
    <lineage>
        <taxon>Bacteria</taxon>
        <taxon>Bacillati</taxon>
        <taxon>Actinomycetota</taxon>
        <taxon>Actinomycetes</taxon>
        <taxon>Micrococcales</taxon>
        <taxon>Dermabacteraceae</taxon>
        <taxon>Brachybacterium</taxon>
    </lineage>
</organism>
<evidence type="ECO:0000313" key="5">
    <source>
        <dbReference type="Proteomes" id="UP000218598"/>
    </source>
</evidence>
<feature type="domain" description="N-acyltransferase N-terminal" evidence="2">
    <location>
        <begin position="39"/>
        <end position="175"/>
    </location>
</feature>
<dbReference type="InterPro" id="IPR041273">
    <property type="entry name" value="NAT_N"/>
</dbReference>
<reference evidence="4 5" key="1">
    <citation type="journal article" date="2017" name="Elife">
        <title>Extensive horizontal gene transfer in cheese-associated bacteria.</title>
        <authorList>
            <person name="Bonham K.S."/>
            <person name="Wolfe B.E."/>
            <person name="Dutton R.J."/>
        </authorList>
    </citation>
    <scope>NUCLEOTIDE SEQUENCE [LARGE SCALE GENOMIC DNA]</scope>
    <source>
        <strain evidence="4 5">341_9</strain>
    </source>
</reference>
<dbReference type="OrthoDB" id="3229305at2"/>
<dbReference type="AlphaFoldDB" id="A0A2A3YLH3"/>
<keyword evidence="5" id="KW-1185">Reference proteome</keyword>
<dbReference type="Proteomes" id="UP000218598">
    <property type="component" value="Unassembled WGS sequence"/>
</dbReference>
<evidence type="ECO:0000259" key="3">
    <source>
        <dbReference type="Pfam" id="PF18164"/>
    </source>
</evidence>
<feature type="domain" description="GNAT-like C-terminal" evidence="3">
    <location>
        <begin position="177"/>
        <end position="332"/>
    </location>
</feature>
<evidence type="ECO:0000313" key="4">
    <source>
        <dbReference type="EMBL" id="PCC40153.1"/>
    </source>
</evidence>
<dbReference type="Gene3D" id="3.40.630.120">
    <property type="match status" value="1"/>
</dbReference>
<gene>
    <name evidence="4" type="ORF">CIK66_05850</name>
</gene>
<dbReference type="InterPro" id="IPR041644">
    <property type="entry name" value="GNAT_C"/>
</dbReference>
<feature type="compositionally biased region" description="Basic and acidic residues" evidence="1">
    <location>
        <begin position="1"/>
        <end position="13"/>
    </location>
</feature>
<comment type="caution">
    <text evidence="4">The sequence shown here is derived from an EMBL/GenBank/DDBJ whole genome shotgun (WGS) entry which is preliminary data.</text>
</comment>
<evidence type="ECO:0000256" key="1">
    <source>
        <dbReference type="SAM" id="MobiDB-lite"/>
    </source>
</evidence>
<dbReference type="Pfam" id="PF18164">
    <property type="entry name" value="GNAT_C"/>
    <property type="match status" value="1"/>
</dbReference>
<evidence type="ECO:0000259" key="2">
    <source>
        <dbReference type="Pfam" id="PF18082"/>
    </source>
</evidence>
<accession>A0A2A3YLH3</accession>
<feature type="region of interest" description="Disordered" evidence="1">
    <location>
        <begin position="1"/>
        <end position="23"/>
    </location>
</feature>
<dbReference type="GeneID" id="95326568"/>
<dbReference type="Pfam" id="PF18082">
    <property type="entry name" value="NAT_N"/>
    <property type="match status" value="1"/>
</dbReference>
<dbReference type="EMBL" id="NRGR01000008">
    <property type="protein sequence ID" value="PCC40153.1"/>
    <property type="molecule type" value="Genomic_DNA"/>
</dbReference>
<proteinExistence type="predicted"/>
<dbReference type="RefSeq" id="WP_096163938.1">
    <property type="nucleotide sequence ID" value="NZ_BAAAIQ010000005.1"/>
</dbReference>
<sequence>MTDRRAARPDHLGDPPTSVRAADELGPDDVAALLIAPSAPDLLDQLGITGRDREELLPLLPRAVADEEILTEITRTANLLRARAGLDVPEVRLEELASTHDRLQERLAPGEGLIAILALAVGTSTVRTWHEARGLGAELSWEVLADLGQQMRVHRRASGRLGLHQRGWTALNWAGRLVHLGRLQFDLHRVDPGTELERWAVGTHIPARGPLTPDEVEASFERATAYFTNHYADLDEQRPPSAPRFGTEFFCDSWLINRALVEELGVSSNIGAFVDRWEVLSTSPNPDGAAFFVFDERPPYDAATLPRTTRLEKVVAERLADGRGWDSGIGRLVR</sequence>